<sequence length="238" mass="26718">MDAYDTYRQWKGWSDEPFGTCTDLQRNYFAKEMVRAGVVGPSKILELGFGNGEFLEWARSVGHEVLGVEIIDSLVAEASANGFSAYLKDITAEAFVEERNIDVVVAFDVIEHLSIREIQQLLRSLSPALSPEAVIICRFPNGCSPFSSATYNGDITHKTLLAQTSLRQIVEAEGFEVARFVNPVRSLGRIPPLKWLIYLFRDVLEVALGYLYFNNQRWPLDPSAVAHLRRCEAAESKV</sequence>
<dbReference type="Gene3D" id="3.40.50.150">
    <property type="entry name" value="Vaccinia Virus protein VP39"/>
    <property type="match status" value="1"/>
</dbReference>
<dbReference type="RefSeq" id="WP_110131374.1">
    <property type="nucleotide sequence ID" value="NZ_QHJQ01000007.1"/>
</dbReference>
<dbReference type="Proteomes" id="UP000247099">
    <property type="component" value="Unassembled WGS sequence"/>
</dbReference>
<dbReference type="InterPro" id="IPR029063">
    <property type="entry name" value="SAM-dependent_MTases_sf"/>
</dbReference>
<evidence type="ECO:0000313" key="1">
    <source>
        <dbReference type="EMBL" id="PXA03678.1"/>
    </source>
</evidence>
<proteinExistence type="predicted"/>
<dbReference type="Pfam" id="PF13489">
    <property type="entry name" value="Methyltransf_23"/>
    <property type="match status" value="1"/>
</dbReference>
<name>A0A317ZIF1_9BACT</name>
<organism evidence="1 2">
    <name type="scientific">Coraliomargarita sinensis</name>
    <dbReference type="NCBI Taxonomy" id="2174842"/>
    <lineage>
        <taxon>Bacteria</taxon>
        <taxon>Pseudomonadati</taxon>
        <taxon>Verrucomicrobiota</taxon>
        <taxon>Opitutia</taxon>
        <taxon>Puniceicoccales</taxon>
        <taxon>Coraliomargaritaceae</taxon>
        <taxon>Coraliomargarita</taxon>
    </lineage>
</organism>
<dbReference type="SUPFAM" id="SSF53335">
    <property type="entry name" value="S-adenosyl-L-methionine-dependent methyltransferases"/>
    <property type="match status" value="1"/>
</dbReference>
<protein>
    <recommendedName>
        <fullName evidence="3">Class I SAM-dependent methyltransferase</fullName>
    </recommendedName>
</protein>
<dbReference type="AlphaFoldDB" id="A0A317ZIF1"/>
<evidence type="ECO:0000313" key="2">
    <source>
        <dbReference type="Proteomes" id="UP000247099"/>
    </source>
</evidence>
<dbReference type="CDD" id="cd02440">
    <property type="entry name" value="AdoMet_MTases"/>
    <property type="match status" value="1"/>
</dbReference>
<reference evidence="1 2" key="1">
    <citation type="submission" date="2018-05" db="EMBL/GenBank/DDBJ databases">
        <title>Coraliomargarita sinensis sp. nov., isolated from a marine solar saltern.</title>
        <authorList>
            <person name="Zhou L.Y."/>
        </authorList>
    </citation>
    <scope>NUCLEOTIDE SEQUENCE [LARGE SCALE GENOMIC DNA]</scope>
    <source>
        <strain evidence="1 2">WN38</strain>
    </source>
</reference>
<evidence type="ECO:0008006" key="3">
    <source>
        <dbReference type="Google" id="ProtNLM"/>
    </source>
</evidence>
<comment type="caution">
    <text evidence="1">The sequence shown here is derived from an EMBL/GenBank/DDBJ whole genome shotgun (WGS) entry which is preliminary data.</text>
</comment>
<dbReference type="InParanoid" id="A0A317ZIF1"/>
<gene>
    <name evidence="1" type="ORF">DDZ13_10305</name>
</gene>
<accession>A0A317ZIF1</accession>
<dbReference type="PANTHER" id="PTHR43861">
    <property type="entry name" value="TRANS-ACONITATE 2-METHYLTRANSFERASE-RELATED"/>
    <property type="match status" value="1"/>
</dbReference>
<dbReference type="OrthoDB" id="9772751at2"/>
<dbReference type="EMBL" id="QHJQ01000007">
    <property type="protein sequence ID" value="PXA03678.1"/>
    <property type="molecule type" value="Genomic_DNA"/>
</dbReference>
<keyword evidence="2" id="KW-1185">Reference proteome</keyword>